<keyword evidence="1" id="KW-0472">Membrane</keyword>
<reference evidence="2 3" key="1">
    <citation type="submission" date="2021-03" db="EMBL/GenBank/DDBJ databases">
        <title>First Case of infection caused by Chromobacterium haemolyticum derived from water in China.</title>
        <authorList>
            <person name="Chen J."/>
            <person name="Liu C."/>
        </authorList>
    </citation>
    <scope>NUCLEOTIDE SEQUENCE [LARGE SCALE GENOMIC DNA]</scope>
    <source>
        <strain evidence="2 3">WJ-5</strain>
    </source>
</reference>
<accession>A0ABS3GIH5</accession>
<evidence type="ECO:0000256" key="1">
    <source>
        <dbReference type="SAM" id="Phobius"/>
    </source>
</evidence>
<keyword evidence="3" id="KW-1185">Reference proteome</keyword>
<comment type="caution">
    <text evidence="2">The sequence shown here is derived from an EMBL/GenBank/DDBJ whole genome shotgun (WGS) entry which is preliminary data.</text>
</comment>
<dbReference type="RefSeq" id="WP_152596865.1">
    <property type="nucleotide sequence ID" value="NZ_JAEILV010000003.1"/>
</dbReference>
<dbReference type="Proteomes" id="UP000664349">
    <property type="component" value="Unassembled WGS sequence"/>
</dbReference>
<keyword evidence="1" id="KW-1133">Transmembrane helix</keyword>
<sequence>MNKYNTLGMVYPAMTSSSSDEILSHTHGINSSRNPLSHENKLVDADEPQGLNQEDMIRHMEESPGKHRVNCAEVVNKLLDVEMIDTRDKSLSKDCMLPLYGCIFCSHSSTSFSKLAFNIQKTPWNNLARKACLPRDCNMHPATLMRVAKFSVMSLIYLGLISMILLIIQWSIVAALLIQFLIF</sequence>
<evidence type="ECO:0000313" key="2">
    <source>
        <dbReference type="EMBL" id="MBO0414854.1"/>
    </source>
</evidence>
<gene>
    <name evidence="2" type="ORF">J1C50_04975</name>
</gene>
<dbReference type="EMBL" id="JAFLRD010000003">
    <property type="protein sequence ID" value="MBO0414854.1"/>
    <property type="molecule type" value="Genomic_DNA"/>
</dbReference>
<evidence type="ECO:0000313" key="3">
    <source>
        <dbReference type="Proteomes" id="UP000664349"/>
    </source>
</evidence>
<name>A0ABS3GIH5_9NEIS</name>
<feature type="transmembrane region" description="Helical" evidence="1">
    <location>
        <begin position="155"/>
        <end position="182"/>
    </location>
</feature>
<keyword evidence="1" id="KW-0812">Transmembrane</keyword>
<organism evidence="2 3">
    <name type="scientific">Chromobacterium haemolyticum</name>
    <dbReference type="NCBI Taxonomy" id="394935"/>
    <lineage>
        <taxon>Bacteria</taxon>
        <taxon>Pseudomonadati</taxon>
        <taxon>Pseudomonadota</taxon>
        <taxon>Betaproteobacteria</taxon>
        <taxon>Neisseriales</taxon>
        <taxon>Chromobacteriaceae</taxon>
        <taxon>Chromobacterium</taxon>
    </lineage>
</organism>
<proteinExistence type="predicted"/>
<protein>
    <submittedName>
        <fullName evidence="2">Uncharacterized protein</fullName>
    </submittedName>
</protein>